<dbReference type="RefSeq" id="WP_167673654.1">
    <property type="nucleotide sequence ID" value="NZ_JAATJS010000004.1"/>
</dbReference>
<dbReference type="NCBIfam" id="TIGR01625">
    <property type="entry name" value="YidE_YbjL_dupl"/>
    <property type="match status" value="1"/>
</dbReference>
<evidence type="ECO:0000256" key="4">
    <source>
        <dbReference type="ARBA" id="ARBA00022475"/>
    </source>
</evidence>
<feature type="domain" description="RCK C-terminal" evidence="9">
    <location>
        <begin position="207"/>
        <end position="292"/>
    </location>
</feature>
<dbReference type="InterPro" id="IPR006037">
    <property type="entry name" value="RCK_C"/>
</dbReference>
<dbReference type="Pfam" id="PF02080">
    <property type="entry name" value="TrkA_C"/>
    <property type="match status" value="1"/>
</dbReference>
<evidence type="ECO:0000256" key="5">
    <source>
        <dbReference type="ARBA" id="ARBA00022692"/>
    </source>
</evidence>
<feature type="transmembrane region" description="Helical" evidence="8">
    <location>
        <begin position="427"/>
        <end position="446"/>
    </location>
</feature>
<dbReference type="Proteomes" id="UP000707352">
    <property type="component" value="Unassembled WGS sequence"/>
</dbReference>
<feature type="transmembrane region" description="Helical" evidence="8">
    <location>
        <begin position="491"/>
        <end position="512"/>
    </location>
</feature>
<gene>
    <name evidence="10" type="primary">aspT</name>
    <name evidence="10" type="ORF">HB375_14295</name>
</gene>
<comment type="similarity">
    <text evidence="2">Belongs to the AAE transporter (TC 2.A.81) family.</text>
</comment>
<comment type="caution">
    <text evidence="10">The sequence shown here is derived from an EMBL/GenBank/DDBJ whole genome shotgun (WGS) entry which is preliminary data.</text>
</comment>
<feature type="transmembrane region" description="Helical" evidence="8">
    <location>
        <begin position="162"/>
        <end position="186"/>
    </location>
</feature>
<keyword evidence="4" id="KW-1003">Cell membrane</keyword>
<evidence type="ECO:0000256" key="6">
    <source>
        <dbReference type="ARBA" id="ARBA00022989"/>
    </source>
</evidence>
<dbReference type="PROSITE" id="PS51202">
    <property type="entry name" value="RCK_C"/>
    <property type="match status" value="2"/>
</dbReference>
<organism evidence="10 11">
    <name type="scientific">Microvirga terricola</name>
    <dbReference type="NCBI Taxonomy" id="2719797"/>
    <lineage>
        <taxon>Bacteria</taxon>
        <taxon>Pseudomonadati</taxon>
        <taxon>Pseudomonadota</taxon>
        <taxon>Alphaproteobacteria</taxon>
        <taxon>Hyphomicrobiales</taxon>
        <taxon>Methylobacteriaceae</taxon>
        <taxon>Microvirga</taxon>
    </lineage>
</organism>
<dbReference type="SUPFAM" id="SSF116726">
    <property type="entry name" value="TrkA C-terminal domain-like"/>
    <property type="match status" value="2"/>
</dbReference>
<dbReference type="InterPro" id="IPR022457">
    <property type="entry name" value="Asp_Ala_antiprt"/>
</dbReference>
<evidence type="ECO:0000256" key="8">
    <source>
        <dbReference type="SAM" id="Phobius"/>
    </source>
</evidence>
<dbReference type="PANTHER" id="PTHR30445:SF9">
    <property type="match status" value="1"/>
</dbReference>
<feature type="transmembrane region" description="Helical" evidence="8">
    <location>
        <begin position="403"/>
        <end position="421"/>
    </location>
</feature>
<sequence>MWDWFVHTLRTYPEIAIFLSLAIGYFVGGFTFKGLGLGTVTSTLLAAILIGQLGITVSPTVKSVFFLMFLFAIGYGVGPQFVRGIAKDGLPQAIFSLIMAIFCLVTAYIAARIAGYDLGSAAGLYAGATTISASMGLATDAINRIGLPADQTKQLLDAIPVAYAVTYIFGTIGSAIILALIGPALLGIDLEAECKRYEKEHGGKVAAGGEGTAWHRFELRAFRIDPGSIVIGKTAREAEALAPQGARVFIERIRRAGKIQDATEDTVLQAGDVVAIAGRRDVLVSLLSPAEIAARLGTETARPKVEEVDDRELLAVPAGGVDVYVTSKDADGKTLAQLANLPMARGVFLRKITRGPTATDIPILPDTTVHRGDILTLVGRTQDITGAGKALGYIDKATDVTDVAFVGAAITIGALIGALVFKMGGIPLTLSTSGGALIAGLFFGWLRSVHPTFGRIPSSTVWFMNSVGLNVFIAVVGISSGPSFVAGLQQLGISLFLWGILVTTIPLILGIYMGKYVFRFDPAILLGCCAGARTTTAALGMITERAKSQIPGLGYTVTYAIGNTVLTIWGMIIVMLLS</sequence>
<feature type="transmembrane region" description="Helical" evidence="8">
    <location>
        <begin position="12"/>
        <end position="32"/>
    </location>
</feature>
<evidence type="ECO:0000256" key="3">
    <source>
        <dbReference type="ARBA" id="ARBA00022448"/>
    </source>
</evidence>
<keyword evidence="5 8" id="KW-0812">Transmembrane</keyword>
<dbReference type="InterPro" id="IPR050144">
    <property type="entry name" value="AAE_transporter"/>
</dbReference>
<dbReference type="EMBL" id="JAATJS010000004">
    <property type="protein sequence ID" value="NIX77769.1"/>
    <property type="molecule type" value="Genomic_DNA"/>
</dbReference>
<accession>A0ABX0VD60</accession>
<evidence type="ECO:0000313" key="10">
    <source>
        <dbReference type="EMBL" id="NIX77769.1"/>
    </source>
</evidence>
<comment type="subcellular location">
    <subcellularLocation>
        <location evidence="1">Cell membrane</location>
        <topology evidence="1">Multi-pass membrane protein</topology>
    </subcellularLocation>
</comment>
<evidence type="ECO:0000259" key="9">
    <source>
        <dbReference type="PROSITE" id="PS51202"/>
    </source>
</evidence>
<dbReference type="InterPro" id="IPR036721">
    <property type="entry name" value="RCK_C_sf"/>
</dbReference>
<feature type="transmembrane region" description="Helical" evidence="8">
    <location>
        <begin position="555"/>
        <end position="577"/>
    </location>
</feature>
<dbReference type="NCBIfam" id="TIGR03802">
    <property type="entry name" value="Asp_Ala_antiprt"/>
    <property type="match status" value="1"/>
</dbReference>
<dbReference type="PANTHER" id="PTHR30445">
    <property type="entry name" value="K(+)_H(+) ANTIPORTER SUBUNIT KHTT"/>
    <property type="match status" value="1"/>
</dbReference>
<dbReference type="Gene3D" id="3.30.70.1450">
    <property type="entry name" value="Regulator of K+ conductance, C-terminal domain"/>
    <property type="match status" value="1"/>
</dbReference>
<proteinExistence type="inferred from homology"/>
<dbReference type="Pfam" id="PF06826">
    <property type="entry name" value="Asp-Al_Ex"/>
    <property type="match status" value="2"/>
</dbReference>
<evidence type="ECO:0000313" key="11">
    <source>
        <dbReference type="Proteomes" id="UP000707352"/>
    </source>
</evidence>
<keyword evidence="11" id="KW-1185">Reference proteome</keyword>
<dbReference type="InterPro" id="IPR006512">
    <property type="entry name" value="YidE_YbjL"/>
</dbReference>
<protein>
    <submittedName>
        <fullName evidence="10">Aspartate-alanine antiporter</fullName>
    </submittedName>
</protein>
<feature type="transmembrane region" description="Helical" evidence="8">
    <location>
        <begin position="467"/>
        <end position="485"/>
    </location>
</feature>
<feature type="transmembrane region" description="Helical" evidence="8">
    <location>
        <begin position="93"/>
        <end position="111"/>
    </location>
</feature>
<feature type="transmembrane region" description="Helical" evidence="8">
    <location>
        <begin position="44"/>
        <end position="73"/>
    </location>
</feature>
<keyword evidence="7 8" id="KW-0472">Membrane</keyword>
<evidence type="ECO:0000256" key="2">
    <source>
        <dbReference type="ARBA" id="ARBA00009854"/>
    </source>
</evidence>
<keyword evidence="6 8" id="KW-1133">Transmembrane helix</keyword>
<evidence type="ECO:0000256" key="7">
    <source>
        <dbReference type="ARBA" id="ARBA00023136"/>
    </source>
</evidence>
<reference evidence="10 11" key="1">
    <citation type="submission" date="2020-03" db="EMBL/GenBank/DDBJ databases">
        <title>The genome sequence of Microvirga sp. c23x22.</title>
        <authorList>
            <person name="Zhang X."/>
        </authorList>
    </citation>
    <scope>NUCLEOTIDE SEQUENCE [LARGE SCALE GENOMIC DNA]</scope>
    <source>
        <strain evidence="11">c23x22</strain>
    </source>
</reference>
<name>A0ABX0VD60_9HYPH</name>
<evidence type="ECO:0000256" key="1">
    <source>
        <dbReference type="ARBA" id="ARBA00004651"/>
    </source>
</evidence>
<feature type="domain" description="RCK C-terminal" evidence="9">
    <location>
        <begin position="306"/>
        <end position="393"/>
    </location>
</feature>
<keyword evidence="3" id="KW-0813">Transport</keyword>